<name>A0A8J3VKY9_9ACTN</name>
<evidence type="ECO:0000256" key="2">
    <source>
        <dbReference type="SAM" id="MobiDB-lite"/>
    </source>
</evidence>
<evidence type="ECO:0000313" key="5">
    <source>
        <dbReference type="Proteomes" id="UP000612899"/>
    </source>
</evidence>
<dbReference type="GO" id="GO:0006310">
    <property type="term" value="P:DNA recombination"/>
    <property type="evidence" value="ECO:0007669"/>
    <property type="project" value="UniProtKB-KW"/>
</dbReference>
<dbReference type="PANTHER" id="PTHR30349:SF91">
    <property type="entry name" value="INTA PROTEIN"/>
    <property type="match status" value="1"/>
</dbReference>
<organism evidence="4 5">
    <name type="scientific">Rhizocola hellebori</name>
    <dbReference type="NCBI Taxonomy" id="1392758"/>
    <lineage>
        <taxon>Bacteria</taxon>
        <taxon>Bacillati</taxon>
        <taxon>Actinomycetota</taxon>
        <taxon>Actinomycetes</taxon>
        <taxon>Micromonosporales</taxon>
        <taxon>Micromonosporaceae</taxon>
        <taxon>Rhizocola</taxon>
    </lineage>
</organism>
<dbReference type="Proteomes" id="UP000612899">
    <property type="component" value="Unassembled WGS sequence"/>
</dbReference>
<dbReference type="InterPro" id="IPR011010">
    <property type="entry name" value="DNA_brk_join_enz"/>
</dbReference>
<proteinExistence type="predicted"/>
<feature type="domain" description="Tyr recombinase" evidence="3">
    <location>
        <begin position="1"/>
        <end position="210"/>
    </location>
</feature>
<dbReference type="InterPro" id="IPR002104">
    <property type="entry name" value="Integrase_catalytic"/>
</dbReference>
<dbReference type="Gene3D" id="1.10.443.10">
    <property type="entry name" value="Intergrase catalytic core"/>
    <property type="match status" value="1"/>
</dbReference>
<dbReference type="PANTHER" id="PTHR30349">
    <property type="entry name" value="PHAGE INTEGRASE-RELATED"/>
    <property type="match status" value="1"/>
</dbReference>
<protein>
    <recommendedName>
        <fullName evidence="3">Tyr recombinase domain-containing protein</fullName>
    </recommendedName>
</protein>
<dbReference type="InterPro" id="IPR013762">
    <property type="entry name" value="Integrase-like_cat_sf"/>
</dbReference>
<evidence type="ECO:0000313" key="4">
    <source>
        <dbReference type="EMBL" id="GIH10047.1"/>
    </source>
</evidence>
<evidence type="ECO:0000256" key="1">
    <source>
        <dbReference type="ARBA" id="ARBA00023172"/>
    </source>
</evidence>
<dbReference type="GO" id="GO:0003677">
    <property type="term" value="F:DNA binding"/>
    <property type="evidence" value="ECO:0007669"/>
    <property type="project" value="InterPro"/>
</dbReference>
<reference evidence="4" key="1">
    <citation type="submission" date="2021-01" db="EMBL/GenBank/DDBJ databases">
        <title>Whole genome shotgun sequence of Rhizocola hellebori NBRC 109834.</title>
        <authorList>
            <person name="Komaki H."/>
            <person name="Tamura T."/>
        </authorList>
    </citation>
    <scope>NUCLEOTIDE SEQUENCE</scope>
    <source>
        <strain evidence="4">NBRC 109834</strain>
    </source>
</reference>
<dbReference type="GO" id="GO:0015074">
    <property type="term" value="P:DNA integration"/>
    <property type="evidence" value="ECO:0007669"/>
    <property type="project" value="InterPro"/>
</dbReference>
<sequence length="242" mass="27057">MKPWQPELLGQWLDSVSDHRLYPVFHLGAFAGMRRGELLGLTWDDVDLEGEQLTVRWQITIVSYGKARRAVKAGEAPQYLTPPKTRDGEQRTIDLDPQTVEVLRLRRKQQAEEATAWGNSYQNADNLVFTKENGEPYDPHRVYSNFVASVRRLGLTPRPLHMLRHLAASLLIAAGVDIAIVSKRLGHSKIDLTVDTYGHLIGKGGRNAAIAAANMVPRGTAIPEEAKKKKKKGKKKKPPNNE</sequence>
<dbReference type="AlphaFoldDB" id="A0A8J3VKY9"/>
<comment type="caution">
    <text evidence="4">The sequence shown here is derived from an EMBL/GenBank/DDBJ whole genome shotgun (WGS) entry which is preliminary data.</text>
</comment>
<dbReference type="PROSITE" id="PS51898">
    <property type="entry name" value="TYR_RECOMBINASE"/>
    <property type="match status" value="1"/>
</dbReference>
<accession>A0A8J3VKY9</accession>
<keyword evidence="1" id="KW-0233">DNA recombination</keyword>
<dbReference type="EMBL" id="BONY01000083">
    <property type="protein sequence ID" value="GIH10047.1"/>
    <property type="molecule type" value="Genomic_DNA"/>
</dbReference>
<dbReference type="Pfam" id="PF00589">
    <property type="entry name" value="Phage_integrase"/>
    <property type="match status" value="1"/>
</dbReference>
<evidence type="ECO:0000259" key="3">
    <source>
        <dbReference type="PROSITE" id="PS51898"/>
    </source>
</evidence>
<feature type="region of interest" description="Disordered" evidence="2">
    <location>
        <begin position="219"/>
        <end position="242"/>
    </location>
</feature>
<dbReference type="InterPro" id="IPR050090">
    <property type="entry name" value="Tyrosine_recombinase_XerCD"/>
</dbReference>
<dbReference type="RefSeq" id="WP_308442054.1">
    <property type="nucleotide sequence ID" value="NZ_BONY01000083.1"/>
</dbReference>
<gene>
    <name evidence="4" type="ORF">Rhe02_81140</name>
</gene>
<keyword evidence="5" id="KW-1185">Reference proteome</keyword>
<dbReference type="SUPFAM" id="SSF56349">
    <property type="entry name" value="DNA breaking-rejoining enzymes"/>
    <property type="match status" value="1"/>
</dbReference>
<feature type="compositionally biased region" description="Basic residues" evidence="2">
    <location>
        <begin position="228"/>
        <end position="242"/>
    </location>
</feature>
<dbReference type="CDD" id="cd01189">
    <property type="entry name" value="INT_ICEBs1_C_like"/>
    <property type="match status" value="1"/>
</dbReference>